<dbReference type="Proteomes" id="UP000024635">
    <property type="component" value="Unassembled WGS sequence"/>
</dbReference>
<evidence type="ECO:0000313" key="1">
    <source>
        <dbReference type="EMBL" id="EYC16311.1"/>
    </source>
</evidence>
<reference evidence="2" key="1">
    <citation type="journal article" date="2015" name="Nat. Genet.">
        <title>The genome and transcriptome of the zoonotic hookworm Ancylostoma ceylanicum identify infection-specific gene families.</title>
        <authorList>
            <person name="Schwarz E.M."/>
            <person name="Hu Y."/>
            <person name="Antoshechkin I."/>
            <person name="Miller M.M."/>
            <person name="Sternberg P.W."/>
            <person name="Aroian R.V."/>
        </authorList>
    </citation>
    <scope>NUCLEOTIDE SEQUENCE</scope>
    <source>
        <strain evidence="2">HY135</strain>
    </source>
</reference>
<evidence type="ECO:0000313" key="2">
    <source>
        <dbReference type="Proteomes" id="UP000024635"/>
    </source>
</evidence>
<name>A0A016UN09_9BILA</name>
<dbReference type="EMBL" id="JARK01001370">
    <property type="protein sequence ID" value="EYC16311.1"/>
    <property type="molecule type" value="Genomic_DNA"/>
</dbReference>
<protein>
    <submittedName>
        <fullName evidence="1">Uncharacterized protein</fullName>
    </submittedName>
</protein>
<keyword evidence="2" id="KW-1185">Reference proteome</keyword>
<gene>
    <name evidence="1" type="primary">Acey_s0034.g2922</name>
    <name evidence="1" type="ORF">Y032_0034g2922</name>
</gene>
<sequence length="66" mass="7617">MKKSANSRSAGKVARRDLPPIASLRFYGKKGDLRYRIYLAKRRHAQQESADFFIDHTVALNQPRIT</sequence>
<proteinExistence type="predicted"/>
<comment type="caution">
    <text evidence="1">The sequence shown here is derived from an EMBL/GenBank/DDBJ whole genome shotgun (WGS) entry which is preliminary data.</text>
</comment>
<accession>A0A016UN09</accession>
<dbReference type="AlphaFoldDB" id="A0A016UN09"/>
<organism evidence="1 2">
    <name type="scientific">Ancylostoma ceylanicum</name>
    <dbReference type="NCBI Taxonomy" id="53326"/>
    <lineage>
        <taxon>Eukaryota</taxon>
        <taxon>Metazoa</taxon>
        <taxon>Ecdysozoa</taxon>
        <taxon>Nematoda</taxon>
        <taxon>Chromadorea</taxon>
        <taxon>Rhabditida</taxon>
        <taxon>Rhabditina</taxon>
        <taxon>Rhabditomorpha</taxon>
        <taxon>Strongyloidea</taxon>
        <taxon>Ancylostomatidae</taxon>
        <taxon>Ancylostomatinae</taxon>
        <taxon>Ancylostoma</taxon>
    </lineage>
</organism>